<protein>
    <recommendedName>
        <fullName evidence="10">DUF4293 domain-containing protein</fullName>
    </recommendedName>
</protein>
<accession>A0A840EM69</accession>
<keyword evidence="1" id="KW-0472">Membrane</keyword>
<evidence type="ECO:0000313" key="5">
    <source>
        <dbReference type="EMBL" id="MCS3950716.1"/>
    </source>
</evidence>
<feature type="transmembrane region" description="Helical" evidence="1">
    <location>
        <begin position="35"/>
        <end position="60"/>
    </location>
</feature>
<dbReference type="EMBL" id="JANUBF010000005">
    <property type="protein sequence ID" value="MCS4035967.1"/>
    <property type="molecule type" value="Genomic_DNA"/>
</dbReference>
<dbReference type="EMBL" id="JANUAE010000002">
    <property type="protein sequence ID" value="MCS3709224.1"/>
    <property type="molecule type" value="Genomic_DNA"/>
</dbReference>
<gene>
    <name evidence="7" type="ORF">GGP45_001633</name>
    <name evidence="3" type="ORF">GGP61_000819</name>
    <name evidence="2" type="ORF">GGP71_000899</name>
    <name evidence="4" type="ORF">GGP82_002144</name>
    <name evidence="5" type="ORF">GGP83_000650</name>
    <name evidence="8" type="ORF">GGP99_001047</name>
    <name evidence="6" type="ORF">GGQ01_001018</name>
</gene>
<evidence type="ECO:0000256" key="1">
    <source>
        <dbReference type="SAM" id="Phobius"/>
    </source>
</evidence>
<dbReference type="EMBL" id="JANTZM010000004">
    <property type="protein sequence ID" value="MCS4157093.1"/>
    <property type="molecule type" value="Genomic_DNA"/>
</dbReference>
<dbReference type="InterPro" id="IPR025635">
    <property type="entry name" value="DUF4293"/>
</dbReference>
<dbReference type="Proteomes" id="UP001155027">
    <property type="component" value="Unassembled WGS sequence"/>
</dbReference>
<evidence type="ECO:0000313" key="9">
    <source>
        <dbReference type="Proteomes" id="UP001155057"/>
    </source>
</evidence>
<reference evidence="3" key="1">
    <citation type="submission" date="2022-08" db="EMBL/GenBank/DDBJ databases">
        <title>Genomic Encyclopedia of Type Strains, Phase V (KMG-V): Genome sequencing to study the core and pangenomes of soil and plant-associated prokaryotes.</title>
        <authorList>
            <person name="Whitman W."/>
        </authorList>
    </citation>
    <scope>NUCLEOTIDE SEQUENCE</scope>
    <source>
        <strain evidence="2">0</strain>
        <strain evidence="4">SP2016B</strain>
        <strain evidence="5">SP2017</strain>
        <strain evidence="8">SP3002</strain>
        <strain evidence="6">SP3012</strain>
        <strain evidence="7">SP3026</strain>
        <strain evidence="3">SP3049</strain>
    </source>
</reference>
<dbReference type="Proteomes" id="UP001155057">
    <property type="component" value="Unassembled WGS sequence"/>
</dbReference>
<dbReference type="AlphaFoldDB" id="A0A840EM69"/>
<dbReference type="EMBL" id="JANUBB010000002">
    <property type="protein sequence ID" value="MCS3950716.1"/>
    <property type="molecule type" value="Genomic_DNA"/>
</dbReference>
<dbReference type="RefSeq" id="WP_011404421.1">
    <property type="nucleotide sequence ID" value="NZ_CALTRV010000011.1"/>
</dbReference>
<comment type="caution">
    <text evidence="3">The sequence shown here is derived from an EMBL/GenBank/DDBJ whole genome shotgun (WGS) entry which is preliminary data.</text>
</comment>
<evidence type="ECO:0000313" key="6">
    <source>
        <dbReference type="EMBL" id="MCS4035967.1"/>
    </source>
</evidence>
<organism evidence="3 9">
    <name type="scientific">Salinibacter ruber</name>
    <dbReference type="NCBI Taxonomy" id="146919"/>
    <lineage>
        <taxon>Bacteria</taxon>
        <taxon>Pseudomonadati</taxon>
        <taxon>Rhodothermota</taxon>
        <taxon>Rhodothermia</taxon>
        <taxon>Rhodothermales</taxon>
        <taxon>Salinibacteraceae</taxon>
        <taxon>Salinibacter</taxon>
    </lineage>
</organism>
<keyword evidence="1" id="KW-1133">Transmembrane helix</keyword>
<dbReference type="EMBL" id="JANUAU010000002">
    <property type="protein sequence ID" value="MCS3676992.1"/>
    <property type="molecule type" value="Genomic_DNA"/>
</dbReference>
<dbReference type="Proteomes" id="UP001155040">
    <property type="component" value="Unassembled WGS sequence"/>
</dbReference>
<dbReference type="Proteomes" id="UP001155144">
    <property type="component" value="Unassembled WGS sequence"/>
</dbReference>
<keyword evidence="1" id="KW-0812">Transmembrane</keyword>
<proteinExistence type="predicted"/>
<evidence type="ECO:0000313" key="8">
    <source>
        <dbReference type="EMBL" id="MCS4157093.1"/>
    </source>
</evidence>
<dbReference type="EMBL" id="JANUBL010000002">
    <property type="protein sequence ID" value="MCS4121291.1"/>
    <property type="molecule type" value="Genomic_DNA"/>
</dbReference>
<name>A0A840EM69_9BACT</name>
<dbReference type="Proteomes" id="UP001155010">
    <property type="component" value="Unassembled WGS sequence"/>
</dbReference>
<feature type="transmembrane region" description="Helical" evidence="1">
    <location>
        <begin position="101"/>
        <end position="120"/>
    </location>
</feature>
<feature type="transmembrane region" description="Helical" evidence="1">
    <location>
        <begin position="69"/>
        <end position="89"/>
    </location>
</feature>
<dbReference type="Pfam" id="PF14126">
    <property type="entry name" value="DUF4293"/>
    <property type="match status" value="1"/>
</dbReference>
<evidence type="ECO:0000313" key="4">
    <source>
        <dbReference type="EMBL" id="MCS3865586.1"/>
    </source>
</evidence>
<feature type="transmembrane region" description="Helical" evidence="1">
    <location>
        <begin position="7"/>
        <end position="23"/>
    </location>
</feature>
<dbReference type="Proteomes" id="UP001155110">
    <property type="component" value="Unassembled WGS sequence"/>
</dbReference>
<dbReference type="EMBL" id="JANTYZ010000005">
    <property type="protein sequence ID" value="MCS3865586.1"/>
    <property type="molecule type" value="Genomic_DNA"/>
</dbReference>
<dbReference type="Proteomes" id="UP001155034">
    <property type="component" value="Unassembled WGS sequence"/>
</dbReference>
<evidence type="ECO:0008006" key="10">
    <source>
        <dbReference type="Google" id="ProtNLM"/>
    </source>
</evidence>
<sequence>MIQRIQTVYLLLGALALAATGLFEVPWSDPAAQRYAWFVPSVAGLVVGTAATALGAIFLYERRKTQRTVVYGLQVLTIVLAGVLYGGLYTTGTLTFTDPTGILWSRTIVLLLPMVAYVLFRLARRGIESDIELVESMDRIR</sequence>
<evidence type="ECO:0000313" key="3">
    <source>
        <dbReference type="EMBL" id="MCS3709224.1"/>
    </source>
</evidence>
<evidence type="ECO:0000313" key="7">
    <source>
        <dbReference type="EMBL" id="MCS4121291.1"/>
    </source>
</evidence>
<evidence type="ECO:0000313" key="2">
    <source>
        <dbReference type="EMBL" id="MCS3676992.1"/>
    </source>
</evidence>